<evidence type="ECO:0000256" key="2">
    <source>
        <dbReference type="SAM" id="Phobius"/>
    </source>
</evidence>
<feature type="transmembrane region" description="Helical" evidence="2">
    <location>
        <begin position="6"/>
        <end position="26"/>
    </location>
</feature>
<keyword evidence="4" id="KW-1185">Reference proteome</keyword>
<dbReference type="OrthoDB" id="840298at2"/>
<name>A0A0H4VNK1_9BACT</name>
<keyword evidence="2" id="KW-0812">Transmembrane</keyword>
<proteinExistence type="predicted"/>
<feature type="compositionally biased region" description="Basic and acidic residues" evidence="1">
    <location>
        <begin position="78"/>
        <end position="88"/>
    </location>
</feature>
<keyword evidence="2" id="KW-0472">Membrane</keyword>
<sequence>MKFFLIMLAVMILMRYLMPYIIRFLLKTFVQKQMRNAQQYVYEAQAQQQYQQQQQRSAGPTYAQTTGGNGKVKVAYVPEEKRPRKDFPGGEYVDYEEVK</sequence>
<feature type="region of interest" description="Disordered" evidence="1">
    <location>
        <begin position="53"/>
        <end position="99"/>
    </location>
</feature>
<organism evidence="3 4">
    <name type="scientific">Rufibacter radiotolerans</name>
    <dbReference type="NCBI Taxonomy" id="1379910"/>
    <lineage>
        <taxon>Bacteria</taxon>
        <taxon>Pseudomonadati</taxon>
        <taxon>Bacteroidota</taxon>
        <taxon>Cytophagia</taxon>
        <taxon>Cytophagales</taxon>
        <taxon>Hymenobacteraceae</taxon>
        <taxon>Rufibacter</taxon>
    </lineage>
</organism>
<dbReference type="EMBL" id="CP010777">
    <property type="protein sequence ID" value="AKQ46888.1"/>
    <property type="molecule type" value="Genomic_DNA"/>
</dbReference>
<reference evidence="3 4" key="1">
    <citation type="submission" date="2015-01" db="EMBL/GenBank/DDBJ databases">
        <title>Rufibacter sp./DG31D/ whole genome sequencing.</title>
        <authorList>
            <person name="Kim M.K."/>
            <person name="Srinivasan S."/>
            <person name="Lee J.-J."/>
        </authorList>
    </citation>
    <scope>NUCLEOTIDE SEQUENCE [LARGE SCALE GENOMIC DNA]</scope>
    <source>
        <strain evidence="3 4">DG31D</strain>
    </source>
</reference>
<accession>A0A0H4VNK1</accession>
<gene>
    <name evidence="3" type="ORF">TH63_16610</name>
</gene>
<evidence type="ECO:0000313" key="4">
    <source>
        <dbReference type="Proteomes" id="UP000036458"/>
    </source>
</evidence>
<feature type="compositionally biased region" description="Polar residues" evidence="1">
    <location>
        <begin position="56"/>
        <end position="66"/>
    </location>
</feature>
<dbReference type="AlphaFoldDB" id="A0A0H4VNK1"/>
<dbReference type="RefSeq" id="WP_048921936.1">
    <property type="nucleotide sequence ID" value="NZ_CP010777.1"/>
</dbReference>
<dbReference type="InterPro" id="IPR032272">
    <property type="entry name" value="DUF4834"/>
</dbReference>
<evidence type="ECO:0000313" key="3">
    <source>
        <dbReference type="EMBL" id="AKQ46888.1"/>
    </source>
</evidence>
<protein>
    <recommendedName>
        <fullName evidence="5">DUF4834 domain-containing protein</fullName>
    </recommendedName>
</protein>
<evidence type="ECO:0008006" key="5">
    <source>
        <dbReference type="Google" id="ProtNLM"/>
    </source>
</evidence>
<evidence type="ECO:0000256" key="1">
    <source>
        <dbReference type="SAM" id="MobiDB-lite"/>
    </source>
</evidence>
<dbReference type="Proteomes" id="UP000036458">
    <property type="component" value="Chromosome"/>
</dbReference>
<dbReference type="Pfam" id="PF16118">
    <property type="entry name" value="DUF4834"/>
    <property type="match status" value="1"/>
</dbReference>
<dbReference type="PATRIC" id="fig|1379910.4.peg.3622"/>
<dbReference type="KEGG" id="ruf:TH63_16610"/>
<keyword evidence="2" id="KW-1133">Transmembrane helix</keyword>